<evidence type="ECO:0000313" key="2">
    <source>
        <dbReference type="Proteomes" id="UP000029713"/>
    </source>
</evidence>
<protein>
    <submittedName>
        <fullName evidence="1">Uncharacterized protein</fullName>
    </submittedName>
</protein>
<accession>A0A098Y4S9</accession>
<reference evidence="1 2" key="1">
    <citation type="submission" date="2014-07" db="EMBL/GenBank/DDBJ databases">
        <title>Biosystematic studies on Modestobacter strains isolated from extreme hyper-arid desert soil and from historic building.</title>
        <authorList>
            <person name="Bukarasam K."/>
            <person name="Bull A."/>
            <person name="Girard G."/>
            <person name="van Wezel G."/>
            <person name="Goodfellow M."/>
        </authorList>
    </citation>
    <scope>NUCLEOTIDE SEQUENCE [LARGE SCALE GENOMIC DNA]</scope>
    <source>
        <strain evidence="1 2">KNN45-2b</strain>
    </source>
</reference>
<sequence>MSEPGDFLLVVGSPADFTNTQESQMVKHFMFRDGMPFTFELARTEMLVGHGSHLARYWLFTLVDIHLGVVINAVVSNPAMSYPPEDGSVWELLDFVGEDTELLTISIPDSSVLTDDELAALRWEEEIRVVRRSPDSRLHPVHEAAIGVLLGGPDLHADPETFDDWFEHALEELRSYSQFEHTFSKQAAGGYRLDASYRQARTGDANDEHSGHDFDPWCCGLVRLQTLQAPRPTAASPNKALVPVGAGDDA</sequence>
<evidence type="ECO:0000313" key="1">
    <source>
        <dbReference type="EMBL" id="KGH45843.1"/>
    </source>
</evidence>
<name>A0A098Y4S9_9ACTN</name>
<gene>
    <name evidence="1" type="ORF">IN07_14950</name>
</gene>
<keyword evidence="2" id="KW-1185">Reference proteome</keyword>
<organism evidence="1 2">
    <name type="scientific">Modestobacter caceresii</name>
    <dbReference type="NCBI Taxonomy" id="1522368"/>
    <lineage>
        <taxon>Bacteria</taxon>
        <taxon>Bacillati</taxon>
        <taxon>Actinomycetota</taxon>
        <taxon>Actinomycetes</taxon>
        <taxon>Geodermatophilales</taxon>
        <taxon>Geodermatophilaceae</taxon>
        <taxon>Modestobacter</taxon>
    </lineage>
</organism>
<dbReference type="RefSeq" id="WP_036336749.1">
    <property type="nucleotide sequence ID" value="NZ_JPMX01000066.1"/>
</dbReference>
<dbReference type="Proteomes" id="UP000029713">
    <property type="component" value="Unassembled WGS sequence"/>
</dbReference>
<proteinExistence type="predicted"/>
<comment type="caution">
    <text evidence="1">The sequence shown here is derived from an EMBL/GenBank/DDBJ whole genome shotgun (WGS) entry which is preliminary data.</text>
</comment>
<dbReference type="EMBL" id="JPMX01000066">
    <property type="protein sequence ID" value="KGH45843.1"/>
    <property type="molecule type" value="Genomic_DNA"/>
</dbReference>
<dbReference type="AlphaFoldDB" id="A0A098Y4S9"/>